<dbReference type="GO" id="GO:0005524">
    <property type="term" value="F:ATP binding"/>
    <property type="evidence" value="ECO:0007669"/>
    <property type="project" value="UniProtKB-KW"/>
</dbReference>
<evidence type="ECO:0000313" key="10">
    <source>
        <dbReference type="EMBL" id="GAA0658862.1"/>
    </source>
</evidence>
<dbReference type="Proteomes" id="UP001500194">
    <property type="component" value="Unassembled WGS sequence"/>
</dbReference>
<dbReference type="EC" id="2.7.11.1" evidence="1"/>
<evidence type="ECO:0000256" key="2">
    <source>
        <dbReference type="ARBA" id="ARBA00022527"/>
    </source>
</evidence>
<proteinExistence type="predicted"/>
<sequence>MSVRRFVRGTVPWNRLEALARELGERYGESPVRVAFLDAENWFSTPFVVNDEYFVKVVTPQNATVHALFTGMRNLGVFSSGTEGFFEQFEDAYAMAAYEYDATERMRDSGLNVPEPVDVFEFDDMGVLVLEYLPEFTPLDDLPPANIEAYAPELFAGLRAMHDHGVAHGDLRGENVLVSDGDLYFIDATNVREGREAAARAYDLACALAVLEPLVGASVAVAAACEHYDATDLLDAWEFLDFVNIRPDHDFDAGALKGEIESAAA</sequence>
<dbReference type="RefSeq" id="WP_227262281.1">
    <property type="nucleotide sequence ID" value="NZ_BAAADU010000002.1"/>
</dbReference>
<evidence type="ECO:0000313" key="11">
    <source>
        <dbReference type="Proteomes" id="UP001500194"/>
    </source>
</evidence>
<dbReference type="GO" id="GO:0004674">
    <property type="term" value="F:protein serine/threonine kinase activity"/>
    <property type="evidence" value="ECO:0007669"/>
    <property type="project" value="UniProtKB-KW"/>
</dbReference>
<keyword evidence="2" id="KW-0723">Serine/threonine-protein kinase</keyword>
<dbReference type="PROSITE" id="PS50011">
    <property type="entry name" value="PROTEIN_KINASE_DOM"/>
    <property type="match status" value="1"/>
</dbReference>
<dbReference type="InterPro" id="IPR000719">
    <property type="entry name" value="Prot_kinase_dom"/>
</dbReference>
<keyword evidence="11" id="KW-1185">Reference proteome</keyword>
<dbReference type="AlphaFoldDB" id="A0AAV3T3W0"/>
<evidence type="ECO:0000256" key="5">
    <source>
        <dbReference type="ARBA" id="ARBA00022777"/>
    </source>
</evidence>
<evidence type="ECO:0000259" key="9">
    <source>
        <dbReference type="PROSITE" id="PS50011"/>
    </source>
</evidence>
<evidence type="ECO:0000256" key="3">
    <source>
        <dbReference type="ARBA" id="ARBA00022679"/>
    </source>
</evidence>
<dbReference type="Pfam" id="PF01163">
    <property type="entry name" value="RIO1"/>
    <property type="match status" value="1"/>
</dbReference>
<dbReference type="InterPro" id="IPR011009">
    <property type="entry name" value="Kinase-like_dom_sf"/>
</dbReference>
<keyword evidence="6" id="KW-0067">ATP-binding</keyword>
<dbReference type="InterPro" id="IPR018934">
    <property type="entry name" value="RIO_dom"/>
</dbReference>
<evidence type="ECO:0000256" key="1">
    <source>
        <dbReference type="ARBA" id="ARBA00012513"/>
    </source>
</evidence>
<dbReference type="Gene3D" id="1.10.510.10">
    <property type="entry name" value="Transferase(Phosphotransferase) domain 1"/>
    <property type="match status" value="1"/>
</dbReference>
<gene>
    <name evidence="10" type="ORF">GCM10009019_24100</name>
</gene>
<accession>A0AAV3T3W0</accession>
<protein>
    <recommendedName>
        <fullName evidence="1">non-specific serine/threonine protein kinase</fullName>
        <ecNumber evidence="1">2.7.11.1</ecNumber>
    </recommendedName>
</protein>
<dbReference type="SUPFAM" id="SSF56112">
    <property type="entry name" value="Protein kinase-like (PK-like)"/>
    <property type="match status" value="1"/>
</dbReference>
<evidence type="ECO:0000256" key="8">
    <source>
        <dbReference type="ARBA" id="ARBA00048679"/>
    </source>
</evidence>
<comment type="catalytic activity">
    <reaction evidence="7">
        <text>L-threonyl-[protein] + ATP = O-phospho-L-threonyl-[protein] + ADP + H(+)</text>
        <dbReference type="Rhea" id="RHEA:46608"/>
        <dbReference type="Rhea" id="RHEA-COMP:11060"/>
        <dbReference type="Rhea" id="RHEA-COMP:11605"/>
        <dbReference type="ChEBI" id="CHEBI:15378"/>
        <dbReference type="ChEBI" id="CHEBI:30013"/>
        <dbReference type="ChEBI" id="CHEBI:30616"/>
        <dbReference type="ChEBI" id="CHEBI:61977"/>
        <dbReference type="ChEBI" id="CHEBI:456216"/>
        <dbReference type="EC" id="2.7.11.1"/>
    </reaction>
</comment>
<evidence type="ECO:0000256" key="4">
    <source>
        <dbReference type="ARBA" id="ARBA00022741"/>
    </source>
</evidence>
<reference evidence="10 11" key="1">
    <citation type="journal article" date="2019" name="Int. J. Syst. Evol. Microbiol.">
        <title>The Global Catalogue of Microorganisms (GCM) 10K type strain sequencing project: providing services to taxonomists for standard genome sequencing and annotation.</title>
        <authorList>
            <consortium name="The Broad Institute Genomics Platform"/>
            <consortium name="The Broad Institute Genome Sequencing Center for Infectious Disease"/>
            <person name="Wu L."/>
            <person name="Ma J."/>
        </authorList>
    </citation>
    <scope>NUCLEOTIDE SEQUENCE [LARGE SCALE GENOMIC DNA]</scope>
    <source>
        <strain evidence="10 11">JCM 16327</strain>
    </source>
</reference>
<evidence type="ECO:0000256" key="7">
    <source>
        <dbReference type="ARBA" id="ARBA00047899"/>
    </source>
</evidence>
<name>A0AAV3T3W0_9EURY</name>
<keyword evidence="4" id="KW-0547">Nucleotide-binding</keyword>
<dbReference type="EMBL" id="BAAADU010000002">
    <property type="protein sequence ID" value="GAA0658862.1"/>
    <property type="molecule type" value="Genomic_DNA"/>
</dbReference>
<keyword evidence="3" id="KW-0808">Transferase</keyword>
<feature type="domain" description="Protein kinase" evidence="9">
    <location>
        <begin position="21"/>
        <end position="265"/>
    </location>
</feature>
<comment type="caution">
    <text evidence="10">The sequence shown here is derived from an EMBL/GenBank/DDBJ whole genome shotgun (WGS) entry which is preliminary data.</text>
</comment>
<comment type="catalytic activity">
    <reaction evidence="8">
        <text>L-seryl-[protein] + ATP = O-phospho-L-seryl-[protein] + ADP + H(+)</text>
        <dbReference type="Rhea" id="RHEA:17989"/>
        <dbReference type="Rhea" id="RHEA-COMP:9863"/>
        <dbReference type="Rhea" id="RHEA-COMP:11604"/>
        <dbReference type="ChEBI" id="CHEBI:15378"/>
        <dbReference type="ChEBI" id="CHEBI:29999"/>
        <dbReference type="ChEBI" id="CHEBI:30616"/>
        <dbReference type="ChEBI" id="CHEBI:83421"/>
        <dbReference type="ChEBI" id="CHEBI:456216"/>
        <dbReference type="EC" id="2.7.11.1"/>
    </reaction>
</comment>
<organism evidence="10 11">
    <name type="scientific">Salarchaeum japonicum</name>
    <dbReference type="NCBI Taxonomy" id="555573"/>
    <lineage>
        <taxon>Archaea</taxon>
        <taxon>Methanobacteriati</taxon>
        <taxon>Methanobacteriota</taxon>
        <taxon>Stenosarchaea group</taxon>
        <taxon>Halobacteria</taxon>
        <taxon>Halobacteriales</taxon>
        <taxon>Halobacteriaceae</taxon>
    </lineage>
</organism>
<keyword evidence="5" id="KW-0418">Kinase</keyword>
<dbReference type="GeneID" id="68572904"/>
<evidence type="ECO:0000256" key="6">
    <source>
        <dbReference type="ARBA" id="ARBA00022840"/>
    </source>
</evidence>